<protein>
    <submittedName>
        <fullName evidence="1">Uncharacterized protein</fullName>
    </submittedName>
</protein>
<organism evidence="1 2">
    <name type="scientific">Mesorhizobium delmotii</name>
    <dbReference type="NCBI Taxonomy" id="1631247"/>
    <lineage>
        <taxon>Bacteria</taxon>
        <taxon>Pseudomonadati</taxon>
        <taxon>Pseudomonadota</taxon>
        <taxon>Alphaproteobacteria</taxon>
        <taxon>Hyphomicrobiales</taxon>
        <taxon>Phyllobacteriaceae</taxon>
        <taxon>Mesorhizobium</taxon>
    </lineage>
</organism>
<evidence type="ECO:0000313" key="2">
    <source>
        <dbReference type="Proteomes" id="UP000245698"/>
    </source>
</evidence>
<proteinExistence type="predicted"/>
<keyword evidence="2" id="KW-1185">Reference proteome</keyword>
<evidence type="ECO:0000313" key="1">
    <source>
        <dbReference type="EMBL" id="SJM30845.1"/>
    </source>
</evidence>
<gene>
    <name evidence="1" type="ORF">BQ8482_180073</name>
</gene>
<dbReference type="AlphaFoldDB" id="A0A2P9AI88"/>
<accession>A0A2P9AI88</accession>
<sequence>MTLPETNDIPVWWKSIQSTFYTTRKIASIRFSFYFYIVRQCKFNIFSSKNRNLQIFTKFANFIL</sequence>
<name>A0A2P9AI88_9HYPH</name>
<dbReference type="EMBL" id="FUIG01000024">
    <property type="protein sequence ID" value="SJM30845.1"/>
    <property type="molecule type" value="Genomic_DNA"/>
</dbReference>
<reference evidence="2" key="1">
    <citation type="submission" date="2016-12" db="EMBL/GenBank/DDBJ databases">
        <authorList>
            <person name="Brunel B."/>
        </authorList>
    </citation>
    <scope>NUCLEOTIDE SEQUENCE [LARGE SCALE GENOMIC DNA]</scope>
</reference>
<dbReference type="Proteomes" id="UP000245698">
    <property type="component" value="Unassembled WGS sequence"/>
</dbReference>